<feature type="transmembrane region" description="Helical" evidence="6">
    <location>
        <begin position="259"/>
        <end position="280"/>
    </location>
</feature>
<evidence type="ECO:0000313" key="8">
    <source>
        <dbReference type="Proteomes" id="UP001324427"/>
    </source>
</evidence>
<dbReference type="GO" id="GO:0016020">
    <property type="term" value="C:membrane"/>
    <property type="evidence" value="ECO:0007669"/>
    <property type="project" value="UniProtKB-SubCell"/>
</dbReference>
<dbReference type="Gene3D" id="1.20.1740.10">
    <property type="entry name" value="Amino acid/polyamine transporter I"/>
    <property type="match status" value="1"/>
</dbReference>
<evidence type="ECO:0000256" key="6">
    <source>
        <dbReference type="SAM" id="Phobius"/>
    </source>
</evidence>
<dbReference type="AlphaFoldDB" id="A0AAV9JRS0"/>
<keyword evidence="8" id="KW-1185">Reference proteome</keyword>
<comment type="caution">
    <text evidence="7">The sequence shown here is derived from an EMBL/GenBank/DDBJ whole genome shotgun (WGS) entry which is preliminary data.</text>
</comment>
<feature type="transmembrane region" description="Helical" evidence="6">
    <location>
        <begin position="404"/>
        <end position="423"/>
    </location>
</feature>
<feature type="transmembrane region" description="Helical" evidence="6">
    <location>
        <begin position="220"/>
        <end position="239"/>
    </location>
</feature>
<keyword evidence="5 6" id="KW-0472">Membrane</keyword>
<feature type="transmembrane region" description="Helical" evidence="6">
    <location>
        <begin position="301"/>
        <end position="321"/>
    </location>
</feature>
<feature type="transmembrane region" description="Helical" evidence="6">
    <location>
        <begin position="149"/>
        <end position="170"/>
    </location>
</feature>
<dbReference type="EMBL" id="JAVFHQ010000008">
    <property type="protein sequence ID" value="KAK4548180.1"/>
    <property type="molecule type" value="Genomic_DNA"/>
</dbReference>
<evidence type="ECO:0000313" key="7">
    <source>
        <dbReference type="EMBL" id="KAK4548180.1"/>
    </source>
</evidence>
<feature type="transmembrane region" description="Helical" evidence="6">
    <location>
        <begin position="429"/>
        <end position="452"/>
    </location>
</feature>
<dbReference type="PANTHER" id="PTHR45649">
    <property type="entry name" value="AMINO-ACID PERMEASE BAT1"/>
    <property type="match status" value="1"/>
</dbReference>
<evidence type="ECO:0000256" key="2">
    <source>
        <dbReference type="ARBA" id="ARBA00022448"/>
    </source>
</evidence>
<gene>
    <name evidence="7" type="ORF">LTR36_010049</name>
</gene>
<feature type="transmembrane region" description="Helical" evidence="6">
    <location>
        <begin position="464"/>
        <end position="490"/>
    </location>
</feature>
<accession>A0AAV9JRS0</accession>
<keyword evidence="2" id="KW-0813">Transport</keyword>
<organism evidence="7 8">
    <name type="scientific">Oleoguttula mirabilis</name>
    <dbReference type="NCBI Taxonomy" id="1507867"/>
    <lineage>
        <taxon>Eukaryota</taxon>
        <taxon>Fungi</taxon>
        <taxon>Dikarya</taxon>
        <taxon>Ascomycota</taxon>
        <taxon>Pezizomycotina</taxon>
        <taxon>Dothideomycetes</taxon>
        <taxon>Dothideomycetidae</taxon>
        <taxon>Mycosphaerellales</taxon>
        <taxon>Teratosphaeriaceae</taxon>
        <taxon>Oleoguttula</taxon>
    </lineage>
</organism>
<feature type="transmembrane region" description="Helical" evidence="6">
    <location>
        <begin position="66"/>
        <end position="91"/>
    </location>
</feature>
<evidence type="ECO:0000256" key="3">
    <source>
        <dbReference type="ARBA" id="ARBA00022692"/>
    </source>
</evidence>
<proteinExistence type="predicted"/>
<dbReference type="InterPro" id="IPR002293">
    <property type="entry name" value="AA/rel_permease1"/>
</dbReference>
<comment type="subcellular location">
    <subcellularLocation>
        <location evidence="1">Membrane</location>
        <topology evidence="1">Multi-pass membrane protein</topology>
    </subcellularLocation>
</comment>
<dbReference type="PANTHER" id="PTHR45649:SF41">
    <property type="entry name" value="TRANSPORTER, PUTATIVE (EUROFUNG)-RELATED"/>
    <property type="match status" value="1"/>
</dbReference>
<feature type="transmembrane region" description="Helical" evidence="6">
    <location>
        <begin position="97"/>
        <end position="117"/>
    </location>
</feature>
<keyword evidence="4 6" id="KW-1133">Transmembrane helix</keyword>
<reference evidence="7 8" key="1">
    <citation type="submission" date="2021-11" db="EMBL/GenBank/DDBJ databases">
        <title>Black yeast isolated from Biological Soil Crust.</title>
        <authorList>
            <person name="Kurbessoian T."/>
        </authorList>
    </citation>
    <scope>NUCLEOTIDE SEQUENCE [LARGE SCALE GENOMIC DNA]</scope>
    <source>
        <strain evidence="7 8">CCFEE 5522</strain>
    </source>
</reference>
<dbReference type="GO" id="GO:0022857">
    <property type="term" value="F:transmembrane transporter activity"/>
    <property type="evidence" value="ECO:0007669"/>
    <property type="project" value="InterPro"/>
</dbReference>
<name>A0AAV9JRS0_9PEZI</name>
<evidence type="ECO:0000256" key="5">
    <source>
        <dbReference type="ARBA" id="ARBA00023136"/>
    </source>
</evidence>
<feature type="transmembrane region" description="Helical" evidence="6">
    <location>
        <begin position="502"/>
        <end position="521"/>
    </location>
</feature>
<dbReference type="PIRSF" id="PIRSF006060">
    <property type="entry name" value="AA_transporter"/>
    <property type="match status" value="1"/>
</dbReference>
<evidence type="ECO:0008006" key="9">
    <source>
        <dbReference type="Google" id="ProtNLM"/>
    </source>
</evidence>
<feature type="transmembrane region" description="Helical" evidence="6">
    <location>
        <begin position="190"/>
        <end position="208"/>
    </location>
</feature>
<protein>
    <recommendedName>
        <fullName evidence="9">Amino acid transporter</fullName>
    </recommendedName>
</protein>
<evidence type="ECO:0000256" key="4">
    <source>
        <dbReference type="ARBA" id="ARBA00022989"/>
    </source>
</evidence>
<feature type="transmembrane region" description="Helical" evidence="6">
    <location>
        <begin position="350"/>
        <end position="368"/>
    </location>
</feature>
<sequence>MPYTEEIPLDFKPSTDGARTRVRAVDDDILALEYDSKGSNWNATAHDVREMDLFGIEPAFKRRFKFIAMVGFASTVVMCWQNTLATFSFALTNGGTGGYFFTYLYALFAFAFVYLSLAELSSSYPTAGGQYQWVAQCAPLKFRTSLSYCTGWLCSLAWLGYLAACGVIIGNMVHDMAILYYPDSASFNSQWFPTTIAIAALVVGGLFNGRLAKQFPMLEGVMLVIHMASWAAFVVTLWVTSPRGNPRDVLLTFNNGGGWSSSGTASLIGVLTACSSLLGYDSAVHMTENAKDASYTVPWSLVIAYAFNAGMGFIAGVTVIFCAGDLTEVLANGTQAPFVTIFYNSTGSKAGTVVMLVAITLCFLSSMISEVATASRQIWAFARDDGLPMSHRLKSVSDGEVPQTALWTTVGATFVITCVNFGSAVGFNAIISLVSMALTFSYMITMSCTIWQRIWGAGIPKERFSLGVFGLPCNILGVFFIAPIMVLSPFPPYAHVTAANMNYAILIFGVVVLGAIVNYIVSGRKKFVPTLRKEE</sequence>
<dbReference type="Pfam" id="PF13520">
    <property type="entry name" value="AA_permease_2"/>
    <property type="match status" value="1"/>
</dbReference>
<dbReference type="Proteomes" id="UP001324427">
    <property type="component" value="Unassembled WGS sequence"/>
</dbReference>
<keyword evidence="3 6" id="KW-0812">Transmembrane</keyword>
<evidence type="ECO:0000256" key="1">
    <source>
        <dbReference type="ARBA" id="ARBA00004141"/>
    </source>
</evidence>